<sequence length="61" mass="6513">MGLEVSCPMCGGLIEAAGKDDLIRLAQLHTRDAHRYDVPAEHVVAAMTPGEADPGRGEDLR</sequence>
<gene>
    <name evidence="1" type="ORF">ACFSVL_10285</name>
</gene>
<protein>
    <recommendedName>
        <fullName evidence="3">DUF1059 domain-containing protein</fullName>
    </recommendedName>
</protein>
<keyword evidence="2" id="KW-1185">Reference proteome</keyword>
<reference evidence="2" key="1">
    <citation type="journal article" date="2019" name="Int. J. Syst. Evol. Microbiol.">
        <title>The Global Catalogue of Microorganisms (GCM) 10K type strain sequencing project: providing services to taxonomists for standard genome sequencing and annotation.</title>
        <authorList>
            <consortium name="The Broad Institute Genomics Platform"/>
            <consortium name="The Broad Institute Genome Sequencing Center for Infectious Disease"/>
            <person name="Wu L."/>
            <person name="Ma J."/>
        </authorList>
    </citation>
    <scope>NUCLEOTIDE SEQUENCE [LARGE SCALE GENOMIC DNA]</scope>
    <source>
        <strain evidence="2">CGMCC 4.7641</strain>
    </source>
</reference>
<evidence type="ECO:0008006" key="3">
    <source>
        <dbReference type="Google" id="ProtNLM"/>
    </source>
</evidence>
<proteinExistence type="predicted"/>
<dbReference type="Proteomes" id="UP001597483">
    <property type="component" value="Unassembled WGS sequence"/>
</dbReference>
<organism evidence="1 2">
    <name type="scientific">Amycolatopsis silviterrae</name>
    <dbReference type="NCBI Taxonomy" id="1656914"/>
    <lineage>
        <taxon>Bacteria</taxon>
        <taxon>Bacillati</taxon>
        <taxon>Actinomycetota</taxon>
        <taxon>Actinomycetes</taxon>
        <taxon>Pseudonocardiales</taxon>
        <taxon>Pseudonocardiaceae</taxon>
        <taxon>Amycolatopsis</taxon>
    </lineage>
</organism>
<dbReference type="RefSeq" id="WP_378302819.1">
    <property type="nucleotide sequence ID" value="NZ_JBHUKS010000006.1"/>
</dbReference>
<evidence type="ECO:0000313" key="1">
    <source>
        <dbReference type="EMBL" id="MFD2467783.1"/>
    </source>
</evidence>
<name>A0ABW5H3R2_9PSEU</name>
<dbReference type="EMBL" id="JBHUKS010000006">
    <property type="protein sequence ID" value="MFD2467783.1"/>
    <property type="molecule type" value="Genomic_DNA"/>
</dbReference>
<comment type="caution">
    <text evidence="1">The sequence shown here is derived from an EMBL/GenBank/DDBJ whole genome shotgun (WGS) entry which is preliminary data.</text>
</comment>
<evidence type="ECO:0000313" key="2">
    <source>
        <dbReference type="Proteomes" id="UP001597483"/>
    </source>
</evidence>
<accession>A0ABW5H3R2</accession>